<feature type="region of interest" description="Disordered" evidence="1">
    <location>
        <begin position="218"/>
        <end position="252"/>
    </location>
</feature>
<keyword evidence="4" id="KW-1185">Reference proteome</keyword>
<keyword evidence="2" id="KW-0812">Transmembrane</keyword>
<evidence type="ECO:0000256" key="2">
    <source>
        <dbReference type="SAM" id="Phobius"/>
    </source>
</evidence>
<organism evidence="3 4">
    <name type="scientific">Sarocladium strictum</name>
    <name type="common">Black bundle disease fungus</name>
    <name type="synonym">Acremonium strictum</name>
    <dbReference type="NCBI Taxonomy" id="5046"/>
    <lineage>
        <taxon>Eukaryota</taxon>
        <taxon>Fungi</taxon>
        <taxon>Dikarya</taxon>
        <taxon>Ascomycota</taxon>
        <taxon>Pezizomycotina</taxon>
        <taxon>Sordariomycetes</taxon>
        <taxon>Hypocreomycetidae</taxon>
        <taxon>Hypocreales</taxon>
        <taxon>Sarocladiaceae</taxon>
        <taxon>Sarocladium</taxon>
    </lineage>
</organism>
<keyword evidence="2" id="KW-1133">Transmembrane helix</keyword>
<evidence type="ECO:0000313" key="3">
    <source>
        <dbReference type="EMBL" id="KAK0389634.1"/>
    </source>
</evidence>
<evidence type="ECO:0000256" key="1">
    <source>
        <dbReference type="SAM" id="MobiDB-lite"/>
    </source>
</evidence>
<proteinExistence type="predicted"/>
<gene>
    <name evidence="3" type="ORF">NLU13_3209</name>
</gene>
<dbReference type="AlphaFoldDB" id="A0AA39GND6"/>
<protein>
    <submittedName>
        <fullName evidence="3">Uncharacterized protein</fullName>
    </submittedName>
</protein>
<evidence type="ECO:0000313" key="4">
    <source>
        <dbReference type="Proteomes" id="UP001175261"/>
    </source>
</evidence>
<dbReference type="Proteomes" id="UP001175261">
    <property type="component" value="Unassembled WGS sequence"/>
</dbReference>
<feature type="transmembrane region" description="Helical" evidence="2">
    <location>
        <begin position="131"/>
        <end position="151"/>
    </location>
</feature>
<dbReference type="EMBL" id="JAPDFR010000002">
    <property type="protein sequence ID" value="KAK0389634.1"/>
    <property type="molecule type" value="Genomic_DNA"/>
</dbReference>
<name>A0AA39GND6_SARSR</name>
<feature type="transmembrane region" description="Helical" evidence="2">
    <location>
        <begin position="85"/>
        <end position="111"/>
    </location>
</feature>
<comment type="caution">
    <text evidence="3">The sequence shown here is derived from an EMBL/GenBank/DDBJ whole genome shotgun (WGS) entry which is preliminary data.</text>
</comment>
<accession>A0AA39GND6</accession>
<sequence>MEEKRVVPECPQRTWVSKLTMRAISASLDLALVGVTAKLGTSFFAVVLIFMLPPAGVALVWNIAEGICILARGGHRGIHPGACVGVDLILWLGFCASSFLYLFFGYGWYWYTTKDIFGSRQATYFTLNRTALILGFLEVVVHFVLFVIACVETSKRNQPATVIVYQPPPGMVHAPAYHPQSMIFQPDQFNQHPHQPMIIPASYQPPLQGYQGPVMYQQQAPQGHGNLSKHEADSTPISVPSPAYDAYPGRQD</sequence>
<keyword evidence="2" id="KW-0472">Membrane</keyword>
<reference evidence="3" key="1">
    <citation type="submission" date="2022-10" db="EMBL/GenBank/DDBJ databases">
        <title>Determination and structural analysis of whole genome sequence of Sarocladium strictum F4-1.</title>
        <authorList>
            <person name="Hu L."/>
            <person name="Jiang Y."/>
        </authorList>
    </citation>
    <scope>NUCLEOTIDE SEQUENCE</scope>
    <source>
        <strain evidence="3">F4-1</strain>
    </source>
</reference>